<name>A0A2P2PMC7_RHIMU</name>
<accession>A0A2P2PMC7</accession>
<protein>
    <submittedName>
        <fullName evidence="1">Uncharacterized protein</fullName>
    </submittedName>
</protein>
<organism evidence="1">
    <name type="scientific">Rhizophora mucronata</name>
    <name type="common">Asiatic mangrove</name>
    <dbReference type="NCBI Taxonomy" id="61149"/>
    <lineage>
        <taxon>Eukaryota</taxon>
        <taxon>Viridiplantae</taxon>
        <taxon>Streptophyta</taxon>
        <taxon>Embryophyta</taxon>
        <taxon>Tracheophyta</taxon>
        <taxon>Spermatophyta</taxon>
        <taxon>Magnoliopsida</taxon>
        <taxon>eudicotyledons</taxon>
        <taxon>Gunneridae</taxon>
        <taxon>Pentapetalae</taxon>
        <taxon>rosids</taxon>
        <taxon>fabids</taxon>
        <taxon>Malpighiales</taxon>
        <taxon>Rhizophoraceae</taxon>
        <taxon>Rhizophora</taxon>
    </lineage>
</organism>
<reference evidence="1" key="1">
    <citation type="submission" date="2018-02" db="EMBL/GenBank/DDBJ databases">
        <title>Rhizophora mucronata_Transcriptome.</title>
        <authorList>
            <person name="Meera S.P."/>
            <person name="Sreeshan A."/>
            <person name="Augustine A."/>
        </authorList>
    </citation>
    <scope>NUCLEOTIDE SEQUENCE</scope>
    <source>
        <tissue evidence="1">Leaf</tissue>
    </source>
</reference>
<proteinExistence type="predicted"/>
<evidence type="ECO:0000313" key="1">
    <source>
        <dbReference type="EMBL" id="MBX55920.1"/>
    </source>
</evidence>
<sequence>MASNLFHCGVVLDSCFIEYGEVRSPL</sequence>
<dbReference type="EMBL" id="GGEC01075436">
    <property type="protein sequence ID" value="MBX55920.1"/>
    <property type="molecule type" value="Transcribed_RNA"/>
</dbReference>
<dbReference type="AlphaFoldDB" id="A0A2P2PMC7"/>